<dbReference type="Proteomes" id="UP000073492">
    <property type="component" value="Unassembled WGS sequence"/>
</dbReference>
<proteinExistence type="predicted"/>
<dbReference type="AlphaFoldDB" id="A0A139I1I8"/>
<evidence type="ECO:0000256" key="3">
    <source>
        <dbReference type="ARBA" id="ARBA00022833"/>
    </source>
</evidence>
<comment type="caution">
    <text evidence="6">The sequence shown here is derived from an EMBL/GenBank/DDBJ whole genome shotgun (WGS) entry which is preliminary data.</text>
</comment>
<keyword evidence="2 4" id="KW-0863">Zinc-finger</keyword>
<evidence type="ECO:0000313" key="7">
    <source>
        <dbReference type="Proteomes" id="UP000073492"/>
    </source>
</evidence>
<keyword evidence="7" id="KW-1185">Reference proteome</keyword>
<dbReference type="Pfam" id="PF01753">
    <property type="entry name" value="zf-MYND"/>
    <property type="match status" value="1"/>
</dbReference>
<evidence type="ECO:0000256" key="1">
    <source>
        <dbReference type="ARBA" id="ARBA00022723"/>
    </source>
</evidence>
<dbReference type="SUPFAM" id="SSF144232">
    <property type="entry name" value="HIT/MYND zinc finger-like"/>
    <property type="match status" value="1"/>
</dbReference>
<evidence type="ECO:0000313" key="6">
    <source>
        <dbReference type="EMBL" id="KXT08590.1"/>
    </source>
</evidence>
<evidence type="ECO:0000256" key="4">
    <source>
        <dbReference type="PROSITE-ProRule" id="PRU00134"/>
    </source>
</evidence>
<dbReference type="GO" id="GO:0008270">
    <property type="term" value="F:zinc ion binding"/>
    <property type="evidence" value="ECO:0007669"/>
    <property type="project" value="UniProtKB-KW"/>
</dbReference>
<evidence type="ECO:0000256" key="2">
    <source>
        <dbReference type="ARBA" id="ARBA00022771"/>
    </source>
</evidence>
<protein>
    <recommendedName>
        <fullName evidence="5">MYND-type domain-containing protein</fullName>
    </recommendedName>
</protein>
<evidence type="ECO:0000259" key="5">
    <source>
        <dbReference type="PROSITE" id="PS50865"/>
    </source>
</evidence>
<dbReference type="PROSITE" id="PS50865">
    <property type="entry name" value="ZF_MYND_2"/>
    <property type="match status" value="1"/>
</dbReference>
<accession>A0A139I1I8</accession>
<dbReference type="Gene3D" id="6.10.140.2220">
    <property type="match status" value="1"/>
</dbReference>
<reference evidence="6 7" key="1">
    <citation type="submission" date="2015-07" db="EMBL/GenBank/DDBJ databases">
        <title>Comparative genomics of the Sigatoka disease complex on banana suggests a link between parallel evolutionary changes in Pseudocercospora fijiensis and Pseudocercospora eumusae and increased virulence on the banana host.</title>
        <authorList>
            <person name="Chang T.-C."/>
            <person name="Salvucci A."/>
            <person name="Crous P.W."/>
            <person name="Stergiopoulos I."/>
        </authorList>
    </citation>
    <scope>NUCLEOTIDE SEQUENCE [LARGE SCALE GENOMIC DNA]</scope>
    <source>
        <strain evidence="6 7">CBS 116634</strain>
    </source>
</reference>
<sequence length="290" mass="32583">MPLLPRHADFDPSAPLPEGQVWAVMIRPSVATETEEAGVEFYKLPVSIFHHAWISSEIAKDVGFPLQLAQWQHRETSHPNPAIANALFFSTARDETFGTCSPATQASWSGDVVAIRADGKELPEHHVKALLAYLSHTLYPLIEPLPQLRSLLAHGADTDTETREALQERFEALTQKLLRKLSAPVFHLYFEQYRNYHASEAKDEEVEEGEMSQKSKTHEFAWLTLPSPVQMTLGPDKQIPTPCGVCDGIEGKMMRCGPCKAKGEDVWYCGKECQREDWKGGHKDFCGRKN</sequence>
<keyword evidence="1" id="KW-0479">Metal-binding</keyword>
<gene>
    <name evidence="6" type="ORF">AC579_7065</name>
</gene>
<name>A0A139I1I8_9PEZI</name>
<organism evidence="6 7">
    <name type="scientific">Pseudocercospora musae</name>
    <dbReference type="NCBI Taxonomy" id="113226"/>
    <lineage>
        <taxon>Eukaryota</taxon>
        <taxon>Fungi</taxon>
        <taxon>Dikarya</taxon>
        <taxon>Ascomycota</taxon>
        <taxon>Pezizomycotina</taxon>
        <taxon>Dothideomycetes</taxon>
        <taxon>Dothideomycetidae</taxon>
        <taxon>Mycosphaerellales</taxon>
        <taxon>Mycosphaerellaceae</taxon>
        <taxon>Pseudocercospora</taxon>
    </lineage>
</organism>
<dbReference type="OrthoDB" id="432970at2759"/>
<dbReference type="EMBL" id="LFZO01000426">
    <property type="protein sequence ID" value="KXT08590.1"/>
    <property type="molecule type" value="Genomic_DNA"/>
</dbReference>
<feature type="domain" description="MYND-type" evidence="5">
    <location>
        <begin position="243"/>
        <end position="286"/>
    </location>
</feature>
<dbReference type="InterPro" id="IPR002893">
    <property type="entry name" value="Znf_MYND"/>
</dbReference>
<keyword evidence="3" id="KW-0862">Zinc</keyword>